<proteinExistence type="predicted"/>
<dbReference type="Pfam" id="PF06985">
    <property type="entry name" value="HET"/>
    <property type="match status" value="1"/>
</dbReference>
<accession>A0AAN7YQK4</accession>
<evidence type="ECO:0000313" key="3">
    <source>
        <dbReference type="Proteomes" id="UP001310890"/>
    </source>
</evidence>
<dbReference type="PANTHER" id="PTHR10622">
    <property type="entry name" value="HET DOMAIN-CONTAINING PROTEIN"/>
    <property type="match status" value="1"/>
</dbReference>
<reference evidence="2" key="1">
    <citation type="submission" date="2023-08" db="EMBL/GenBank/DDBJ databases">
        <title>Black Yeasts Isolated from many extreme environments.</title>
        <authorList>
            <person name="Coleine C."/>
            <person name="Stajich J.E."/>
            <person name="Selbmann L."/>
        </authorList>
    </citation>
    <scope>NUCLEOTIDE SEQUENCE</scope>
    <source>
        <strain evidence="2">CCFEE 5401</strain>
    </source>
</reference>
<sequence>MTLQEFQSAAKTTAKGYQKITAFCSVVVRYSARDDTKDIHWCWVDTCCIDKTSSAELSEAVNSMDKWYANAEYCVAHLADVVRTSAEHSALNTPTGKPSEWFSRGWTLQELVFSTKLFFCDASWALIPGVDKRTDTGSALISAVTHIPVDCLKDSQNVHLHCVASKMSWAAARHITRKEDEAYCLLGLFKINMPLLYGEGKRAFFRLPKEIIDQYEDETIFAWQDMDPMLVPPDRLNRRPVAMPILAPHPGWFVYKTRRSTKPVLLDARPPYRLTNRGLEIEACAMALYPYSVADMASWTPAVRLLEDELLVIQLNCCASFEGPRNGIMQDPSVWQPWTIALRRLFSPDQAAIYVRVLCWATGSTLSSHLKTIVQNDPKVRVRSEPRDKYHIVATTEQMDLLARQPGAYDADAYSGHVQTLDEMCNSFASLASGQ</sequence>
<feature type="domain" description="Heterokaryon incompatibility" evidence="1">
    <location>
        <begin position="19"/>
        <end position="85"/>
    </location>
</feature>
<name>A0AAN7YQK4_9PEZI</name>
<dbReference type="AlphaFoldDB" id="A0AAN7YQK4"/>
<gene>
    <name evidence="2" type="ORF">LTR62_001499</name>
</gene>
<dbReference type="PANTHER" id="PTHR10622:SF10">
    <property type="entry name" value="HET DOMAIN-CONTAINING PROTEIN"/>
    <property type="match status" value="1"/>
</dbReference>
<dbReference type="InterPro" id="IPR010730">
    <property type="entry name" value="HET"/>
</dbReference>
<organism evidence="2 3">
    <name type="scientific">Meristemomyces frigidus</name>
    <dbReference type="NCBI Taxonomy" id="1508187"/>
    <lineage>
        <taxon>Eukaryota</taxon>
        <taxon>Fungi</taxon>
        <taxon>Dikarya</taxon>
        <taxon>Ascomycota</taxon>
        <taxon>Pezizomycotina</taxon>
        <taxon>Dothideomycetes</taxon>
        <taxon>Dothideomycetidae</taxon>
        <taxon>Mycosphaerellales</taxon>
        <taxon>Teratosphaeriaceae</taxon>
        <taxon>Meristemomyces</taxon>
    </lineage>
</organism>
<evidence type="ECO:0000313" key="2">
    <source>
        <dbReference type="EMBL" id="KAK5115299.1"/>
    </source>
</evidence>
<evidence type="ECO:0000259" key="1">
    <source>
        <dbReference type="Pfam" id="PF06985"/>
    </source>
</evidence>
<comment type="caution">
    <text evidence="2">The sequence shown here is derived from an EMBL/GenBank/DDBJ whole genome shotgun (WGS) entry which is preliminary data.</text>
</comment>
<dbReference type="Proteomes" id="UP001310890">
    <property type="component" value="Unassembled WGS sequence"/>
</dbReference>
<dbReference type="EMBL" id="JAVRRL010000013">
    <property type="protein sequence ID" value="KAK5115299.1"/>
    <property type="molecule type" value="Genomic_DNA"/>
</dbReference>
<protein>
    <recommendedName>
        <fullName evidence="1">Heterokaryon incompatibility domain-containing protein</fullName>
    </recommendedName>
</protein>